<evidence type="ECO:0000256" key="7">
    <source>
        <dbReference type="HAMAP-Rule" id="MF_00323"/>
    </source>
</evidence>
<evidence type="ECO:0000256" key="3">
    <source>
        <dbReference type="ARBA" id="ARBA00023133"/>
    </source>
</evidence>
<evidence type="ECO:0000256" key="2">
    <source>
        <dbReference type="ARBA" id="ARBA00023004"/>
    </source>
</evidence>
<dbReference type="HAMAP" id="MF_00323">
    <property type="entry name" value="Ferrochelatase"/>
    <property type="match status" value="1"/>
</dbReference>
<comment type="catalytic activity">
    <reaction evidence="6">
        <text>Fe-coproporphyrin III + 2 H(+) = coproporphyrin III + Fe(2+)</text>
        <dbReference type="Rhea" id="RHEA:49572"/>
        <dbReference type="ChEBI" id="CHEBI:15378"/>
        <dbReference type="ChEBI" id="CHEBI:29033"/>
        <dbReference type="ChEBI" id="CHEBI:68438"/>
        <dbReference type="ChEBI" id="CHEBI:131725"/>
        <dbReference type="EC" id="4.99.1.9"/>
    </reaction>
    <physiologicalReaction direction="right-to-left" evidence="6">
        <dbReference type="Rhea" id="RHEA:49574"/>
    </physiologicalReaction>
</comment>
<feature type="binding site" evidence="7">
    <location>
        <position position="210"/>
    </location>
    <ligand>
        <name>Fe(2+)</name>
        <dbReference type="ChEBI" id="CHEBI:29033"/>
    </ligand>
</feature>
<keyword evidence="4 7" id="KW-0456">Lyase</keyword>
<dbReference type="Pfam" id="PF00762">
    <property type="entry name" value="Ferrochelatase"/>
    <property type="match status" value="1"/>
</dbReference>
<keyword evidence="2 7" id="KW-0408">Iron</keyword>
<evidence type="ECO:0000256" key="6">
    <source>
        <dbReference type="ARBA" id="ARBA00024536"/>
    </source>
</evidence>
<dbReference type="Gene3D" id="3.40.50.1400">
    <property type="match status" value="2"/>
</dbReference>
<sequence>MPRFIDSSPEPREPSLIGVLLVNLGTPQAPTAAAVRPYLRQFLSDPRVVEIPALFWQPILRGLILPLRSGASARKYASIWGKDGSPLRHWTEKQAKLVKGRLGMRHGQTLRVAYAMRYGEPSIAAALDALCEQGCERILLVPLYPQYAASTTATACDAVFARLARYRNQPALRTLRSFHDDAGYIDALAQQVRQHWQHEGRGEHLLMSFHGVPRFTWEKGDPYYLQCRQTAAALAQALGLPEGHHTLAFQSRFGRTEWLQPYTADTLVKLARSGVRELDVICPGFVADCLETLEEIALEGKQAFLNAGGRTLRYIPALNDSERWLDALIQLIERELAGWLTPAAASHGS</sequence>
<dbReference type="InterPro" id="IPR033659">
    <property type="entry name" value="Ferrochelatase_N"/>
</dbReference>
<keyword evidence="3 7" id="KW-0350">Heme biosynthesis</keyword>
<dbReference type="EC" id="4.98.1.1" evidence="7 8"/>
<evidence type="ECO:0000256" key="8">
    <source>
        <dbReference type="RuleBase" id="RU000607"/>
    </source>
</evidence>
<dbReference type="PANTHER" id="PTHR11108:SF1">
    <property type="entry name" value="FERROCHELATASE, MITOCHONDRIAL"/>
    <property type="match status" value="1"/>
</dbReference>
<organism evidence="9 10">
    <name type="scientific">Chitiniphilus purpureus</name>
    <dbReference type="NCBI Taxonomy" id="2981137"/>
    <lineage>
        <taxon>Bacteria</taxon>
        <taxon>Pseudomonadati</taxon>
        <taxon>Pseudomonadota</taxon>
        <taxon>Betaproteobacteria</taxon>
        <taxon>Neisseriales</taxon>
        <taxon>Chitinibacteraceae</taxon>
        <taxon>Chitiniphilus</taxon>
    </lineage>
</organism>
<dbReference type="CDD" id="cd00419">
    <property type="entry name" value="Ferrochelatase_C"/>
    <property type="match status" value="1"/>
</dbReference>
<dbReference type="InterPro" id="IPR001015">
    <property type="entry name" value="Ferrochelatase"/>
</dbReference>
<dbReference type="InterPro" id="IPR033644">
    <property type="entry name" value="Ferrochelatase_C"/>
</dbReference>
<comment type="pathway">
    <text evidence="7 8">Porphyrin-containing compound metabolism; protoheme biosynthesis; protoheme from protoporphyrin-IX: step 1/1.</text>
</comment>
<dbReference type="InterPro" id="IPR019772">
    <property type="entry name" value="Ferrochelatase_AS"/>
</dbReference>
<proteinExistence type="inferred from homology"/>
<evidence type="ECO:0000313" key="10">
    <source>
        <dbReference type="Proteomes" id="UP001061302"/>
    </source>
</evidence>
<dbReference type="PROSITE" id="PS00534">
    <property type="entry name" value="FERROCHELATASE"/>
    <property type="match status" value="1"/>
</dbReference>
<protein>
    <recommendedName>
        <fullName evidence="7 8">Ferrochelatase</fullName>
        <ecNumber evidence="7 8">4.98.1.1</ecNumber>
    </recommendedName>
    <alternativeName>
        <fullName evidence="7">Heme synthase</fullName>
    </alternativeName>
    <alternativeName>
        <fullName evidence="7">Protoheme ferro-lyase</fullName>
    </alternativeName>
</protein>
<reference evidence="9" key="1">
    <citation type="submission" date="2022-10" db="EMBL/GenBank/DDBJ databases">
        <title>Chitiniphilus purpureus sp. nov., a novel chitin-degrading bacterium isolated from crawfish pond sediment.</title>
        <authorList>
            <person name="Li K."/>
        </authorList>
    </citation>
    <scope>NUCLEOTIDE SEQUENCE</scope>
    <source>
        <strain evidence="9">CD1</strain>
    </source>
</reference>
<comment type="catalytic activity">
    <reaction evidence="7 8">
        <text>heme b + 2 H(+) = protoporphyrin IX + Fe(2+)</text>
        <dbReference type="Rhea" id="RHEA:22584"/>
        <dbReference type="ChEBI" id="CHEBI:15378"/>
        <dbReference type="ChEBI" id="CHEBI:29033"/>
        <dbReference type="ChEBI" id="CHEBI:57306"/>
        <dbReference type="ChEBI" id="CHEBI:60344"/>
        <dbReference type="EC" id="4.98.1.1"/>
    </reaction>
</comment>
<evidence type="ECO:0000256" key="1">
    <source>
        <dbReference type="ARBA" id="ARBA00007718"/>
    </source>
</evidence>
<dbReference type="Proteomes" id="UP001061302">
    <property type="component" value="Chromosome"/>
</dbReference>
<keyword evidence="10" id="KW-1185">Reference proteome</keyword>
<keyword evidence="5 7" id="KW-0627">Porphyrin biosynthesis</keyword>
<dbReference type="NCBIfam" id="TIGR00109">
    <property type="entry name" value="hemH"/>
    <property type="match status" value="1"/>
</dbReference>
<gene>
    <name evidence="7 9" type="primary">hemH</name>
    <name evidence="9" type="ORF">N8I74_13650</name>
</gene>
<keyword evidence="7 8" id="KW-0963">Cytoplasm</keyword>
<accession>A0ABY6DJ20</accession>
<dbReference type="EMBL" id="CP106753">
    <property type="protein sequence ID" value="UXY14356.1"/>
    <property type="molecule type" value="Genomic_DNA"/>
</dbReference>
<comment type="similarity">
    <text evidence="1 7 8">Belongs to the ferrochelatase family.</text>
</comment>
<comment type="function">
    <text evidence="7 8">Catalyzes the ferrous insertion into protoporphyrin IX.</text>
</comment>
<feature type="binding site" evidence="7">
    <location>
        <position position="291"/>
    </location>
    <ligand>
        <name>Fe(2+)</name>
        <dbReference type="ChEBI" id="CHEBI:29033"/>
    </ligand>
</feature>
<dbReference type="RefSeq" id="WP_263123655.1">
    <property type="nucleotide sequence ID" value="NZ_CP106753.1"/>
</dbReference>
<evidence type="ECO:0000256" key="4">
    <source>
        <dbReference type="ARBA" id="ARBA00023239"/>
    </source>
</evidence>
<dbReference type="CDD" id="cd03411">
    <property type="entry name" value="Ferrochelatase_N"/>
    <property type="match status" value="1"/>
</dbReference>
<dbReference type="GO" id="GO:0016829">
    <property type="term" value="F:lyase activity"/>
    <property type="evidence" value="ECO:0007669"/>
    <property type="project" value="UniProtKB-KW"/>
</dbReference>
<dbReference type="PANTHER" id="PTHR11108">
    <property type="entry name" value="FERROCHELATASE"/>
    <property type="match status" value="1"/>
</dbReference>
<dbReference type="SUPFAM" id="SSF53800">
    <property type="entry name" value="Chelatase"/>
    <property type="match status" value="1"/>
</dbReference>
<comment type="subcellular location">
    <subcellularLocation>
        <location evidence="7 8">Cytoplasm</location>
    </subcellularLocation>
</comment>
<keyword evidence="7" id="KW-0479">Metal-binding</keyword>
<evidence type="ECO:0000256" key="5">
    <source>
        <dbReference type="ARBA" id="ARBA00023244"/>
    </source>
</evidence>
<evidence type="ECO:0000313" key="9">
    <source>
        <dbReference type="EMBL" id="UXY14356.1"/>
    </source>
</evidence>
<name>A0ABY6DJ20_9NEIS</name>